<accession>A0ABN8LKI8</accession>
<keyword evidence="3" id="KW-1185">Reference proteome</keyword>
<dbReference type="Proteomes" id="UP001159427">
    <property type="component" value="Unassembled WGS sequence"/>
</dbReference>
<protein>
    <recommendedName>
        <fullName evidence="1">SGNH hydrolase-type esterase domain-containing protein</fullName>
    </recommendedName>
</protein>
<name>A0ABN8LKI8_9CNID</name>
<dbReference type="Pfam" id="PF13472">
    <property type="entry name" value="Lipase_GDSL_2"/>
    <property type="match status" value="1"/>
</dbReference>
<dbReference type="SUPFAM" id="SSF52266">
    <property type="entry name" value="SGNH hydrolase"/>
    <property type="match status" value="1"/>
</dbReference>
<gene>
    <name evidence="2" type="ORF">PEVE_00017418</name>
</gene>
<evidence type="ECO:0000313" key="3">
    <source>
        <dbReference type="Proteomes" id="UP001159427"/>
    </source>
</evidence>
<sequence>MASLGNVVFIDRRIMDVAFLISLTHKNFSSVSEQSKMALCVPKVMILGHSFVRRLSGDLENHFDNRAKSNFDLEGVKVRLFGIGGRTVKKIKQFDVANVSRFAPDVVILEIGTNDLCNEPPETVGSQIDELVELLLNHFSVRVVGVCLVIKRAEPMFNTKVEVLNRYLSVVVDRPRVFVWRHKILDSPSHDFLLEDRVYLNPRGQYLLYRSYRGAILKAVNILNKFE</sequence>
<dbReference type="InterPro" id="IPR036514">
    <property type="entry name" value="SGNH_hydro_sf"/>
</dbReference>
<proteinExistence type="predicted"/>
<feature type="domain" description="SGNH hydrolase-type esterase" evidence="1">
    <location>
        <begin position="65"/>
        <end position="205"/>
    </location>
</feature>
<evidence type="ECO:0000259" key="1">
    <source>
        <dbReference type="Pfam" id="PF13472"/>
    </source>
</evidence>
<dbReference type="EMBL" id="CALNXI010000024">
    <property type="protein sequence ID" value="CAH3015502.1"/>
    <property type="molecule type" value="Genomic_DNA"/>
</dbReference>
<evidence type="ECO:0000313" key="2">
    <source>
        <dbReference type="EMBL" id="CAH3015502.1"/>
    </source>
</evidence>
<reference evidence="2 3" key="1">
    <citation type="submission" date="2022-05" db="EMBL/GenBank/DDBJ databases">
        <authorList>
            <consortium name="Genoscope - CEA"/>
            <person name="William W."/>
        </authorList>
    </citation>
    <scope>NUCLEOTIDE SEQUENCE [LARGE SCALE GENOMIC DNA]</scope>
</reference>
<organism evidence="2 3">
    <name type="scientific">Porites evermanni</name>
    <dbReference type="NCBI Taxonomy" id="104178"/>
    <lineage>
        <taxon>Eukaryota</taxon>
        <taxon>Metazoa</taxon>
        <taxon>Cnidaria</taxon>
        <taxon>Anthozoa</taxon>
        <taxon>Hexacorallia</taxon>
        <taxon>Scleractinia</taxon>
        <taxon>Fungiina</taxon>
        <taxon>Poritidae</taxon>
        <taxon>Porites</taxon>
    </lineage>
</organism>
<dbReference type="Gene3D" id="3.40.50.1110">
    <property type="entry name" value="SGNH hydrolase"/>
    <property type="match status" value="1"/>
</dbReference>
<comment type="caution">
    <text evidence="2">The sequence shown here is derived from an EMBL/GenBank/DDBJ whole genome shotgun (WGS) entry which is preliminary data.</text>
</comment>
<dbReference type="InterPro" id="IPR013830">
    <property type="entry name" value="SGNH_hydro"/>
</dbReference>